<dbReference type="InterPro" id="IPR020846">
    <property type="entry name" value="MFS_dom"/>
</dbReference>
<dbReference type="GO" id="GO:0005886">
    <property type="term" value="C:plasma membrane"/>
    <property type="evidence" value="ECO:0007669"/>
    <property type="project" value="TreeGrafter"/>
</dbReference>
<dbReference type="Proteomes" id="UP000219439">
    <property type="component" value="Unassembled WGS sequence"/>
</dbReference>
<evidence type="ECO:0000256" key="2">
    <source>
        <dbReference type="ARBA" id="ARBA00022989"/>
    </source>
</evidence>
<dbReference type="EMBL" id="OBEL01000001">
    <property type="protein sequence ID" value="SNZ07765.1"/>
    <property type="molecule type" value="Genomic_DNA"/>
</dbReference>
<accession>A0A285NE89</accession>
<evidence type="ECO:0000259" key="6">
    <source>
        <dbReference type="PROSITE" id="PS50850"/>
    </source>
</evidence>
<feature type="transmembrane region" description="Helical" evidence="5">
    <location>
        <begin position="127"/>
        <end position="146"/>
    </location>
</feature>
<dbReference type="InterPro" id="IPR047200">
    <property type="entry name" value="MFS_YcaD-like"/>
</dbReference>
<dbReference type="PROSITE" id="PS50850">
    <property type="entry name" value="MFS"/>
    <property type="match status" value="1"/>
</dbReference>
<feature type="transmembrane region" description="Helical" evidence="5">
    <location>
        <begin position="97"/>
        <end position="115"/>
    </location>
</feature>
<dbReference type="RefSeq" id="WP_097152464.1">
    <property type="nucleotide sequence ID" value="NZ_OBEL01000001.1"/>
</dbReference>
<evidence type="ECO:0000313" key="8">
    <source>
        <dbReference type="Proteomes" id="UP000219439"/>
    </source>
</evidence>
<feature type="transmembrane region" description="Helical" evidence="5">
    <location>
        <begin position="289"/>
        <end position="310"/>
    </location>
</feature>
<feature type="transmembrane region" description="Helical" evidence="5">
    <location>
        <begin position="73"/>
        <end position="91"/>
    </location>
</feature>
<feature type="transmembrane region" description="Helical" evidence="5">
    <location>
        <begin position="36"/>
        <end position="61"/>
    </location>
</feature>
<evidence type="ECO:0000256" key="4">
    <source>
        <dbReference type="SAM" id="MobiDB-lite"/>
    </source>
</evidence>
<dbReference type="GO" id="GO:0022857">
    <property type="term" value="F:transmembrane transporter activity"/>
    <property type="evidence" value="ECO:0007669"/>
    <property type="project" value="InterPro"/>
</dbReference>
<dbReference type="Gene3D" id="1.20.1250.20">
    <property type="entry name" value="MFS general substrate transporter like domains"/>
    <property type="match status" value="2"/>
</dbReference>
<dbReference type="InterPro" id="IPR036259">
    <property type="entry name" value="MFS_trans_sf"/>
</dbReference>
<dbReference type="OrthoDB" id="9810614at2"/>
<evidence type="ECO:0000256" key="1">
    <source>
        <dbReference type="ARBA" id="ARBA00022692"/>
    </source>
</evidence>
<feature type="transmembrane region" description="Helical" evidence="5">
    <location>
        <begin position="356"/>
        <end position="373"/>
    </location>
</feature>
<feature type="transmembrane region" description="Helical" evidence="5">
    <location>
        <begin position="236"/>
        <end position="253"/>
    </location>
</feature>
<feature type="transmembrane region" description="Helical" evidence="5">
    <location>
        <begin position="265"/>
        <end position="283"/>
    </location>
</feature>
<dbReference type="InterPro" id="IPR011701">
    <property type="entry name" value="MFS"/>
</dbReference>
<feature type="compositionally biased region" description="Acidic residues" evidence="4">
    <location>
        <begin position="419"/>
        <end position="433"/>
    </location>
</feature>
<feature type="domain" description="Major facilitator superfamily (MFS) profile" evidence="6">
    <location>
        <begin position="2"/>
        <end position="379"/>
    </location>
</feature>
<feature type="transmembrane region" description="Helical" evidence="5">
    <location>
        <begin position="199"/>
        <end position="224"/>
    </location>
</feature>
<dbReference type="CDD" id="cd17477">
    <property type="entry name" value="MFS_YcaD_like"/>
    <property type="match status" value="1"/>
</dbReference>
<sequence>MIQTFAPIASLLFSVALLMAGHGLQSTIVPLASKGMAFADFSIGLAASAYFAGFVLGGIITPHVVVRAGHIRGFAVMVSSMSAAALLHPLVSDQYAWIFFRLITGFSMAGLYLIIESWLNEFADNTNRGLVMSAYIIVNYAAYTFGQLLATVAEPEKFFLFAIASIIISVAVVPVAMTKAAQPAPIAVVKLELRKVFRISPAAIVSATVVGLVQGSHVSFAAIYAVDKGYDSLSQAPIFAAILGIGGIAGQWPIGRISDRFDRRLVLIVISLFGIAGSFAITLVEEASFASLLLAGFFIGAMIQPAYSLAAAHGYDHASDSGYVRMAAGLLVAFGIGSSIGPTVTSLAMSAWGPEALFLLPSVALATLCLFLTKRILTQEAIELDDKDDFEFASTTAAIGAVVTPELLSEEDKYVVVPDEWEASEDEEPEEAGQEGKEPVQEDSQDAQPSAEPA</sequence>
<keyword evidence="1 5" id="KW-0812">Transmembrane</keyword>
<reference evidence="7 8" key="1">
    <citation type="submission" date="2017-09" db="EMBL/GenBank/DDBJ databases">
        <authorList>
            <person name="Ehlers B."/>
            <person name="Leendertz F.H."/>
        </authorList>
    </citation>
    <scope>NUCLEOTIDE SEQUENCE [LARGE SCALE GENOMIC DNA]</scope>
    <source>
        <strain evidence="7 8">DSM 18289</strain>
    </source>
</reference>
<keyword evidence="3 5" id="KW-0472">Membrane</keyword>
<dbReference type="AlphaFoldDB" id="A0A285NE89"/>
<dbReference type="PANTHER" id="PTHR23521">
    <property type="entry name" value="TRANSPORTER MFS SUPERFAMILY"/>
    <property type="match status" value="1"/>
</dbReference>
<keyword evidence="2 5" id="KW-1133">Transmembrane helix</keyword>
<proteinExistence type="predicted"/>
<dbReference type="SUPFAM" id="SSF103473">
    <property type="entry name" value="MFS general substrate transporter"/>
    <property type="match status" value="1"/>
</dbReference>
<protein>
    <submittedName>
        <fullName evidence="7">Predicted arabinose efflux permease, MFS family</fullName>
    </submittedName>
</protein>
<gene>
    <name evidence="7" type="ORF">SAMN06265368_1258</name>
</gene>
<evidence type="ECO:0000313" key="7">
    <source>
        <dbReference type="EMBL" id="SNZ07765.1"/>
    </source>
</evidence>
<organism evidence="7 8">
    <name type="scientific">Cohaesibacter gelatinilyticus</name>
    <dbReference type="NCBI Taxonomy" id="372072"/>
    <lineage>
        <taxon>Bacteria</taxon>
        <taxon>Pseudomonadati</taxon>
        <taxon>Pseudomonadota</taxon>
        <taxon>Alphaproteobacteria</taxon>
        <taxon>Hyphomicrobiales</taxon>
        <taxon>Cohaesibacteraceae</taxon>
    </lineage>
</organism>
<keyword evidence="8" id="KW-1185">Reference proteome</keyword>
<evidence type="ECO:0000256" key="5">
    <source>
        <dbReference type="SAM" id="Phobius"/>
    </source>
</evidence>
<dbReference type="PANTHER" id="PTHR23521:SF3">
    <property type="entry name" value="MFS TRANSPORTER"/>
    <property type="match status" value="1"/>
</dbReference>
<feature type="transmembrane region" description="Helical" evidence="5">
    <location>
        <begin position="158"/>
        <end position="178"/>
    </location>
</feature>
<name>A0A285NE89_9HYPH</name>
<evidence type="ECO:0000256" key="3">
    <source>
        <dbReference type="ARBA" id="ARBA00023136"/>
    </source>
</evidence>
<feature type="transmembrane region" description="Helical" evidence="5">
    <location>
        <begin position="322"/>
        <end position="344"/>
    </location>
</feature>
<feature type="region of interest" description="Disordered" evidence="4">
    <location>
        <begin position="416"/>
        <end position="454"/>
    </location>
</feature>
<dbReference type="Pfam" id="PF07690">
    <property type="entry name" value="MFS_1"/>
    <property type="match status" value="1"/>
</dbReference>